<keyword evidence="1 6" id="KW-0808">Transferase</keyword>
<dbReference type="PANTHER" id="PTHR11692">
    <property type="entry name" value="BIFUNCTIONAL PURINE BIOSYNTHESIS PROTEIN PURH"/>
    <property type="match status" value="1"/>
</dbReference>
<evidence type="ECO:0000256" key="2">
    <source>
        <dbReference type="ARBA" id="ARBA00022755"/>
    </source>
</evidence>
<dbReference type="PANTHER" id="PTHR11692:SF0">
    <property type="entry name" value="BIFUNCTIONAL PURINE BIOSYNTHESIS PROTEIN ATIC"/>
    <property type="match status" value="1"/>
</dbReference>
<dbReference type="SUPFAM" id="SSF52335">
    <property type="entry name" value="Methylglyoxal synthase-like"/>
    <property type="match status" value="1"/>
</dbReference>
<dbReference type="Gene3D" id="3.40.50.1380">
    <property type="entry name" value="Methylglyoxal synthase-like domain"/>
    <property type="match status" value="1"/>
</dbReference>
<dbReference type="FunFam" id="3.40.50.1380:FF:000001">
    <property type="entry name" value="Bifunctional purine biosynthesis protein PurH"/>
    <property type="match status" value="1"/>
</dbReference>
<dbReference type="GO" id="GO:0004643">
    <property type="term" value="F:phosphoribosylaminoimidazolecarboxamide formyltransferase activity"/>
    <property type="evidence" value="ECO:0007669"/>
    <property type="project" value="InterPro"/>
</dbReference>
<dbReference type="Proteomes" id="UP000198943">
    <property type="component" value="Unassembled WGS sequence"/>
</dbReference>
<keyword evidence="4" id="KW-0511">Multifunctional enzyme</keyword>
<evidence type="ECO:0000313" key="7">
    <source>
        <dbReference type="Proteomes" id="UP000198943"/>
    </source>
</evidence>
<keyword evidence="2" id="KW-0658">Purine biosynthesis</keyword>
<dbReference type="AlphaFoldDB" id="A0A1G6LFP5"/>
<dbReference type="GO" id="GO:0005829">
    <property type="term" value="C:cytosol"/>
    <property type="evidence" value="ECO:0007669"/>
    <property type="project" value="TreeGrafter"/>
</dbReference>
<reference evidence="7" key="1">
    <citation type="submission" date="2016-10" db="EMBL/GenBank/DDBJ databases">
        <authorList>
            <person name="Varghese N."/>
            <person name="Submissions S."/>
        </authorList>
    </citation>
    <scope>NUCLEOTIDE SEQUENCE [LARGE SCALE GENOMIC DNA]</scope>
    <source>
        <strain evidence="7">DSM 11005</strain>
    </source>
</reference>
<dbReference type="InterPro" id="IPR036914">
    <property type="entry name" value="MGS-like_dom_sf"/>
</dbReference>
<dbReference type="Pfam" id="PF01808">
    <property type="entry name" value="AICARFT_IMPCHas"/>
    <property type="match status" value="1"/>
</dbReference>
<evidence type="ECO:0000256" key="3">
    <source>
        <dbReference type="ARBA" id="ARBA00022801"/>
    </source>
</evidence>
<dbReference type="GO" id="GO:0003937">
    <property type="term" value="F:IMP cyclohydrolase activity"/>
    <property type="evidence" value="ECO:0007669"/>
    <property type="project" value="InterPro"/>
</dbReference>
<keyword evidence="3 6" id="KW-0378">Hydrolase</keyword>
<name>A0A1G6LFP5_9FIRM</name>
<evidence type="ECO:0000313" key="6">
    <source>
        <dbReference type="EMBL" id="SDC42070.1"/>
    </source>
</evidence>
<dbReference type="InterPro" id="IPR002695">
    <property type="entry name" value="PurH-like"/>
</dbReference>
<evidence type="ECO:0000256" key="1">
    <source>
        <dbReference type="ARBA" id="ARBA00022679"/>
    </source>
</evidence>
<organism evidence="6 7">
    <name type="scientific">Succiniclasticum ruminis</name>
    <dbReference type="NCBI Taxonomy" id="40841"/>
    <lineage>
        <taxon>Bacteria</taxon>
        <taxon>Bacillati</taxon>
        <taxon>Bacillota</taxon>
        <taxon>Negativicutes</taxon>
        <taxon>Acidaminococcales</taxon>
        <taxon>Acidaminococcaceae</taxon>
        <taxon>Succiniclasticum</taxon>
    </lineage>
</organism>
<dbReference type="CDD" id="cd01421">
    <property type="entry name" value="IMPCH"/>
    <property type="match status" value="1"/>
</dbReference>
<proteinExistence type="predicted"/>
<gene>
    <name evidence="6" type="ORF">SAMN04487864_10753</name>
</gene>
<dbReference type="EMBL" id="FMYW01000007">
    <property type="protein sequence ID" value="SDC42070.1"/>
    <property type="molecule type" value="Genomic_DNA"/>
</dbReference>
<dbReference type="GO" id="GO:0006189">
    <property type="term" value="P:'de novo' IMP biosynthetic process"/>
    <property type="evidence" value="ECO:0007669"/>
    <property type="project" value="TreeGrafter"/>
</dbReference>
<keyword evidence="7" id="KW-1185">Reference proteome</keyword>
<dbReference type="Pfam" id="PF02142">
    <property type="entry name" value="MGS"/>
    <property type="match status" value="1"/>
</dbReference>
<dbReference type="RefSeq" id="WP_093730246.1">
    <property type="nucleotide sequence ID" value="NZ_FMYW01000007.1"/>
</dbReference>
<sequence length="197" mass="21767">MKIKRALLSVSDKKDITKLAAFLHENGVEIISTGGTMKAIKDAGIPVTYVSDVTGFPEIMDGRVKTLNPKIHGAILGVRSNPEHMAQMKEHGITPIDLVVVNLYPFKQTIEKPGVTEAEAIENIDIGGPAMVRASAKNFRDVVIITNPERYGKLMDMLKKDGDIDLKTRKSLAMEAFKHTSEYDAMITGYLQKQLEK</sequence>
<accession>A0A1G6LFP5</accession>
<evidence type="ECO:0000259" key="5">
    <source>
        <dbReference type="PROSITE" id="PS51855"/>
    </source>
</evidence>
<dbReference type="InterPro" id="IPR011607">
    <property type="entry name" value="MGS-like_dom"/>
</dbReference>
<protein>
    <submittedName>
        <fullName evidence="6">Phosphoribosylaminoimidazolecarboxamide formyltransferase / IMP cyclohydrolase</fullName>
    </submittedName>
</protein>
<dbReference type="PROSITE" id="PS51855">
    <property type="entry name" value="MGS"/>
    <property type="match status" value="1"/>
</dbReference>
<evidence type="ECO:0000256" key="4">
    <source>
        <dbReference type="ARBA" id="ARBA00023268"/>
    </source>
</evidence>
<dbReference type="SMART" id="SM00851">
    <property type="entry name" value="MGS"/>
    <property type="match status" value="1"/>
</dbReference>
<dbReference type="OrthoDB" id="9802065at2"/>
<feature type="domain" description="MGS-like" evidence="5">
    <location>
        <begin position="1"/>
        <end position="146"/>
    </location>
</feature>